<dbReference type="EnsemblMetazoa" id="PPA45826.1">
    <property type="protein sequence ID" value="PPA45826.1"/>
    <property type="gene ID" value="WBGene00284195"/>
</dbReference>
<accession>A0A2A6BRL7</accession>
<reference evidence="1" key="2">
    <citation type="submission" date="2022-06" db="UniProtKB">
        <authorList>
            <consortium name="EnsemblMetazoa"/>
        </authorList>
    </citation>
    <scope>IDENTIFICATION</scope>
    <source>
        <strain evidence="1">PS312</strain>
    </source>
</reference>
<dbReference type="Proteomes" id="UP000005239">
    <property type="component" value="Unassembled WGS sequence"/>
</dbReference>
<keyword evidence="2" id="KW-1185">Reference proteome</keyword>
<evidence type="ECO:0000313" key="1">
    <source>
        <dbReference type="EnsemblMetazoa" id="PPA45826.1"/>
    </source>
</evidence>
<gene>
    <name evidence="1" type="primary">WBGene00284195</name>
</gene>
<accession>A0A8R1V3Y8</accession>
<evidence type="ECO:0000313" key="2">
    <source>
        <dbReference type="Proteomes" id="UP000005239"/>
    </source>
</evidence>
<dbReference type="AlphaFoldDB" id="A0A2A6BRL7"/>
<name>A0A2A6BRL7_PRIPA</name>
<proteinExistence type="predicted"/>
<protein>
    <submittedName>
        <fullName evidence="1">Uncharacterized protein</fullName>
    </submittedName>
</protein>
<sequence length="134" mass="14985">MITQITEQIYFSPPSSTPSPPACSSSSGGADLHHRYIPLTSILFGFIELTAALYSPWTGSCFAPPGRSPVTDFVSASSYQFSVKVNKYKKRPTFLSMACIHMSCFMPGSRGIMKKRIDWNAVRRFHPQKMQRSI</sequence>
<organism evidence="1 2">
    <name type="scientific">Pristionchus pacificus</name>
    <name type="common">Parasitic nematode worm</name>
    <dbReference type="NCBI Taxonomy" id="54126"/>
    <lineage>
        <taxon>Eukaryota</taxon>
        <taxon>Metazoa</taxon>
        <taxon>Ecdysozoa</taxon>
        <taxon>Nematoda</taxon>
        <taxon>Chromadorea</taxon>
        <taxon>Rhabditida</taxon>
        <taxon>Rhabditina</taxon>
        <taxon>Diplogasteromorpha</taxon>
        <taxon>Diplogasteroidea</taxon>
        <taxon>Neodiplogasteridae</taxon>
        <taxon>Pristionchus</taxon>
    </lineage>
</organism>
<reference evidence="2" key="1">
    <citation type="journal article" date="2008" name="Nat. Genet.">
        <title>The Pristionchus pacificus genome provides a unique perspective on nematode lifestyle and parasitism.</title>
        <authorList>
            <person name="Dieterich C."/>
            <person name="Clifton S.W."/>
            <person name="Schuster L.N."/>
            <person name="Chinwalla A."/>
            <person name="Delehaunty K."/>
            <person name="Dinkelacker I."/>
            <person name="Fulton L."/>
            <person name="Fulton R."/>
            <person name="Godfrey J."/>
            <person name="Minx P."/>
            <person name="Mitreva M."/>
            <person name="Roeseler W."/>
            <person name="Tian H."/>
            <person name="Witte H."/>
            <person name="Yang S.P."/>
            <person name="Wilson R.K."/>
            <person name="Sommer R.J."/>
        </authorList>
    </citation>
    <scope>NUCLEOTIDE SEQUENCE [LARGE SCALE GENOMIC DNA]</scope>
    <source>
        <strain evidence="2">PS312</strain>
    </source>
</reference>